<sequence length="299" mass="33746">MSKLWQHLKILGGLALLGLLLTACHSASNHSTAQNKPLQIIASTPTYGQMAQQIAGKYGSVKVIMANSNADPHDFEPTIKNAQQASHAQIAVYNGLGYDAWMKGLLVNNSQVTKINLGNLMHKKMGDNPHLWYHPKALPVAAQRLAQVLSQKDPQHKHYYQKQARKYIRSLAPLEQQITQIKQHHHNKLVAVSEPVFDYSLQQMGFEIANKNFAHAIEEGSDPSPQDIKQLQQLIKNHEIAFWVDNQQTTNPVVTNMTKLAKQQQIPVIKVTETQPKQLSYPQWLHKEYQKIIAIEAVK</sequence>
<keyword evidence="3" id="KW-0479">Metal-binding</keyword>
<protein>
    <submittedName>
        <fullName evidence="6">Metal ion ABC transporter, substrate binding protein</fullName>
    </submittedName>
</protein>
<dbReference type="GO" id="GO:0030001">
    <property type="term" value="P:metal ion transport"/>
    <property type="evidence" value="ECO:0007669"/>
    <property type="project" value="InterPro"/>
</dbReference>
<dbReference type="Pfam" id="PF01297">
    <property type="entry name" value="ZnuA"/>
    <property type="match status" value="1"/>
</dbReference>
<feature type="chain" id="PRO_5038376662" evidence="5">
    <location>
        <begin position="27"/>
        <end position="299"/>
    </location>
</feature>
<dbReference type="PATRIC" id="fig|1218508.4.peg.202"/>
<evidence type="ECO:0000256" key="2">
    <source>
        <dbReference type="ARBA" id="ARBA00022448"/>
    </source>
</evidence>
<dbReference type="PROSITE" id="PS51257">
    <property type="entry name" value="PROKAR_LIPOPROTEIN"/>
    <property type="match status" value="1"/>
</dbReference>
<keyword evidence="7" id="KW-1185">Reference proteome</keyword>
<dbReference type="GO" id="GO:0030313">
    <property type="term" value="C:cell envelope"/>
    <property type="evidence" value="ECO:0007669"/>
    <property type="project" value="UniProtKB-SubCell"/>
</dbReference>
<accession>A0A0F4KX27</accession>
<evidence type="ECO:0000313" key="6">
    <source>
        <dbReference type="EMBL" id="KJY51152.1"/>
    </source>
</evidence>
<dbReference type="PANTHER" id="PTHR42953">
    <property type="entry name" value="HIGH-AFFINITY ZINC UPTAKE SYSTEM PROTEIN ZNUA-RELATED"/>
    <property type="match status" value="1"/>
</dbReference>
<proteinExistence type="predicted"/>
<dbReference type="PANTHER" id="PTHR42953:SF1">
    <property type="entry name" value="METAL-BINDING PROTEIN HI_0362-RELATED"/>
    <property type="match status" value="1"/>
</dbReference>
<evidence type="ECO:0000256" key="1">
    <source>
        <dbReference type="ARBA" id="ARBA00004196"/>
    </source>
</evidence>
<organism evidence="6 7">
    <name type="scientific">Bombilactobacillus mellis</name>
    <dbReference type="NCBI Taxonomy" id="1218508"/>
    <lineage>
        <taxon>Bacteria</taxon>
        <taxon>Bacillati</taxon>
        <taxon>Bacillota</taxon>
        <taxon>Bacilli</taxon>
        <taxon>Lactobacillales</taxon>
        <taxon>Lactobacillaceae</taxon>
        <taxon>Bombilactobacillus</taxon>
    </lineage>
</organism>
<dbReference type="Gene3D" id="3.40.50.1980">
    <property type="entry name" value="Nitrogenase molybdenum iron protein domain"/>
    <property type="match status" value="2"/>
</dbReference>
<dbReference type="InterPro" id="IPR006127">
    <property type="entry name" value="ZnuA-like"/>
</dbReference>
<dbReference type="EMBL" id="JXBZ01000002">
    <property type="protein sequence ID" value="KJY51152.1"/>
    <property type="molecule type" value="Genomic_DNA"/>
</dbReference>
<dbReference type="STRING" id="1218508.JG29_01960"/>
<dbReference type="OrthoDB" id="9810636at2"/>
<dbReference type="RefSeq" id="WP_045922106.1">
    <property type="nucleotide sequence ID" value="NZ_JAAEDY010000002.1"/>
</dbReference>
<evidence type="ECO:0000256" key="5">
    <source>
        <dbReference type="SAM" id="SignalP"/>
    </source>
</evidence>
<keyword evidence="4 5" id="KW-0732">Signal</keyword>
<evidence type="ECO:0000256" key="3">
    <source>
        <dbReference type="ARBA" id="ARBA00022723"/>
    </source>
</evidence>
<feature type="signal peptide" evidence="5">
    <location>
        <begin position="1"/>
        <end position="26"/>
    </location>
</feature>
<dbReference type="Proteomes" id="UP000033695">
    <property type="component" value="Unassembled WGS sequence"/>
</dbReference>
<dbReference type="HOGENOM" id="CLU_016838_0_0_9"/>
<dbReference type="SUPFAM" id="SSF53807">
    <property type="entry name" value="Helical backbone' metal receptor"/>
    <property type="match status" value="1"/>
</dbReference>
<comment type="subcellular location">
    <subcellularLocation>
        <location evidence="1">Cell envelope</location>
    </subcellularLocation>
</comment>
<reference evidence="6 7" key="1">
    <citation type="submission" date="2014-12" db="EMBL/GenBank/DDBJ databases">
        <title>Comparative genomics of the lactic acid bacteria isolated from the honey bee gut.</title>
        <authorList>
            <person name="Ellegaard K.M."/>
            <person name="Tamarit D."/>
            <person name="Javelind E."/>
            <person name="Olofsson T."/>
            <person name="Andersson S.G."/>
            <person name="Vasquez A."/>
        </authorList>
    </citation>
    <scope>NUCLEOTIDE SEQUENCE [LARGE SCALE GENOMIC DNA]</scope>
    <source>
        <strain evidence="6 7">Hon2</strain>
    </source>
</reference>
<evidence type="ECO:0000313" key="7">
    <source>
        <dbReference type="Proteomes" id="UP000033695"/>
    </source>
</evidence>
<dbReference type="GO" id="GO:0046872">
    <property type="term" value="F:metal ion binding"/>
    <property type="evidence" value="ECO:0007669"/>
    <property type="project" value="UniProtKB-KW"/>
</dbReference>
<dbReference type="InterPro" id="IPR050492">
    <property type="entry name" value="Bact_metal-bind_prot9"/>
</dbReference>
<evidence type="ECO:0000256" key="4">
    <source>
        <dbReference type="ARBA" id="ARBA00022729"/>
    </source>
</evidence>
<keyword evidence="2" id="KW-0813">Transport</keyword>
<dbReference type="AlphaFoldDB" id="A0A0F4KX27"/>
<name>A0A0F4KX27_9LACO</name>
<gene>
    <name evidence="6" type="ORF">JG29_01960</name>
</gene>
<comment type="caution">
    <text evidence="6">The sequence shown here is derived from an EMBL/GenBank/DDBJ whole genome shotgun (WGS) entry which is preliminary data.</text>
</comment>